<sequence length="574" mass="62479">MQVKSRSPENPDRHSEELAAKAEETPEVRENLERKRPNEPPPKKKGVGKKAIAAIAIVAVLGIGTFGYFRVQNRRPKAEAIAELTVPVELQDLTVRIEASGKVQPIQSVNISPKTSGRLAELYVEQGDRVEAGEAIARMESQEIEAQLRQAEARLADAIAQLAERRAGARPEQIAQARSRLEQQQAALEEVRRGARPETISRAEARVAQAEANLAEVLAGPRPEEIAQARARVDSARVQARLAQQRKQRNQYLAEEGAISQDDLDAAVTEWERAQASLREAEQNLELLETGSRSEDIAQARAAVAEARADLRELENGSRSEDIQQAEARVREARQALDELLAGTRDEQIAAAEARVSEAQAQVQFYEVQANDSLVRAPFAGQITQKYATEGAFVTPTTSASATSSATSTSIVALARGLEVLAKVPEADISQIKPGQQVEIVADAYPDLTFYGQVKLIAPEAIEERDVTLFEIRAAIETGTDKLQSGMNVDVTFLGEELSDALVVPTVAIVTQKGETGVLVPDEKNEPVFQPVTIGPTIGDRIQILDGIQAGDRVFTELPEGQKLDEILKQGMEN</sequence>
<organism evidence="9 10">
    <name type="scientific">Oxynema aestuarii AP17</name>
    <dbReference type="NCBI Taxonomy" id="2064643"/>
    <lineage>
        <taxon>Bacteria</taxon>
        <taxon>Bacillati</taxon>
        <taxon>Cyanobacteriota</taxon>
        <taxon>Cyanophyceae</taxon>
        <taxon>Oscillatoriophycideae</taxon>
        <taxon>Oscillatoriales</taxon>
        <taxon>Oscillatoriaceae</taxon>
        <taxon>Oxynema</taxon>
        <taxon>Oxynema aestuarii</taxon>
    </lineage>
</organism>
<feature type="region of interest" description="Disordered" evidence="4">
    <location>
        <begin position="1"/>
        <end position="47"/>
    </location>
</feature>
<dbReference type="InterPro" id="IPR050465">
    <property type="entry name" value="UPF0194_transport"/>
</dbReference>
<evidence type="ECO:0000256" key="5">
    <source>
        <dbReference type="SAM" id="Phobius"/>
    </source>
</evidence>
<dbReference type="SUPFAM" id="SSF111369">
    <property type="entry name" value="HlyD-like secretion proteins"/>
    <property type="match status" value="3"/>
</dbReference>
<feature type="domain" description="YbhG-like alpha-helical hairpin" evidence="6">
    <location>
        <begin position="202"/>
        <end position="315"/>
    </location>
</feature>
<dbReference type="Gene3D" id="2.40.420.20">
    <property type="match status" value="1"/>
</dbReference>
<keyword evidence="5" id="KW-1133">Transmembrane helix</keyword>
<keyword evidence="10" id="KW-1185">Reference proteome</keyword>
<comment type="subcellular location">
    <subcellularLocation>
        <location evidence="1">Cell envelope</location>
    </subcellularLocation>
</comment>
<dbReference type="Pfam" id="PF25954">
    <property type="entry name" value="Beta-barrel_RND_2"/>
    <property type="match status" value="1"/>
</dbReference>
<keyword evidence="5" id="KW-0472">Membrane</keyword>
<dbReference type="GO" id="GO:0030313">
    <property type="term" value="C:cell envelope"/>
    <property type="evidence" value="ECO:0007669"/>
    <property type="project" value="UniProtKB-SubCell"/>
</dbReference>
<keyword evidence="2 3" id="KW-0175">Coiled coil</keyword>
<evidence type="ECO:0000256" key="4">
    <source>
        <dbReference type="SAM" id="MobiDB-lite"/>
    </source>
</evidence>
<dbReference type="PANTHER" id="PTHR32347:SF14">
    <property type="entry name" value="EFFLUX SYSTEM COMPONENT YKNX-RELATED"/>
    <property type="match status" value="1"/>
</dbReference>
<evidence type="ECO:0000259" key="6">
    <source>
        <dbReference type="Pfam" id="PF25881"/>
    </source>
</evidence>
<dbReference type="InterPro" id="IPR058792">
    <property type="entry name" value="Beta-barrel_RND_2"/>
</dbReference>
<dbReference type="InterPro" id="IPR058627">
    <property type="entry name" value="MdtA-like_C"/>
</dbReference>
<dbReference type="Proteomes" id="UP000500857">
    <property type="component" value="Chromosome"/>
</dbReference>
<feature type="domain" description="Multidrug resistance protein MdtA-like C-terminal permuted SH3" evidence="8">
    <location>
        <begin position="500"/>
        <end position="557"/>
    </location>
</feature>
<keyword evidence="5" id="KW-0812">Transmembrane</keyword>
<dbReference type="Gene3D" id="2.40.30.170">
    <property type="match status" value="1"/>
</dbReference>
<evidence type="ECO:0000256" key="2">
    <source>
        <dbReference type="ARBA" id="ARBA00023054"/>
    </source>
</evidence>
<dbReference type="Pfam" id="PF25967">
    <property type="entry name" value="RND-MFP_C"/>
    <property type="match status" value="1"/>
</dbReference>
<dbReference type="Gene3D" id="2.40.50.100">
    <property type="match status" value="1"/>
</dbReference>
<dbReference type="PANTHER" id="PTHR32347">
    <property type="entry name" value="EFFLUX SYSTEM COMPONENT YKNX-RELATED"/>
    <property type="match status" value="1"/>
</dbReference>
<dbReference type="EMBL" id="CP051167">
    <property type="protein sequence ID" value="QIZ70242.1"/>
    <property type="molecule type" value="Genomic_DNA"/>
</dbReference>
<evidence type="ECO:0000313" key="9">
    <source>
        <dbReference type="EMBL" id="QIZ70242.1"/>
    </source>
</evidence>
<dbReference type="InterPro" id="IPR059052">
    <property type="entry name" value="HH_YbhG-like"/>
</dbReference>
<reference evidence="9 10" key="1">
    <citation type="submission" date="2020-04" db="EMBL/GenBank/DDBJ databases">
        <authorList>
            <person name="Basu S."/>
            <person name="Maruthanayagam V."/>
            <person name="Chakraborty S."/>
            <person name="Pramanik A."/>
            <person name="Mukherjee J."/>
            <person name="Brink B."/>
        </authorList>
    </citation>
    <scope>NUCLEOTIDE SEQUENCE [LARGE SCALE GENOMIC DNA]</scope>
    <source>
        <strain evidence="9 10">AP17</strain>
    </source>
</reference>
<evidence type="ECO:0000313" key="10">
    <source>
        <dbReference type="Proteomes" id="UP000500857"/>
    </source>
</evidence>
<evidence type="ECO:0000259" key="8">
    <source>
        <dbReference type="Pfam" id="PF25967"/>
    </source>
</evidence>
<evidence type="ECO:0000256" key="1">
    <source>
        <dbReference type="ARBA" id="ARBA00004196"/>
    </source>
</evidence>
<accession>A0A6H1TUH6</accession>
<evidence type="ECO:0000256" key="3">
    <source>
        <dbReference type="SAM" id="Coils"/>
    </source>
</evidence>
<dbReference type="Pfam" id="PF25881">
    <property type="entry name" value="HH_YBHG"/>
    <property type="match status" value="1"/>
</dbReference>
<feature type="compositionally biased region" description="Basic and acidic residues" evidence="4">
    <location>
        <begin position="1"/>
        <end position="42"/>
    </location>
</feature>
<dbReference type="RefSeq" id="WP_168568397.1">
    <property type="nucleotide sequence ID" value="NZ_CP051167.1"/>
</dbReference>
<gene>
    <name evidence="9" type="ORF">HCG48_06365</name>
</gene>
<protein>
    <submittedName>
        <fullName evidence="9">Biotin/lipoyl-binding protein</fullName>
    </submittedName>
</protein>
<dbReference type="KEGG" id="oxy:HCG48_06365"/>
<proteinExistence type="predicted"/>
<evidence type="ECO:0000259" key="7">
    <source>
        <dbReference type="Pfam" id="PF25954"/>
    </source>
</evidence>
<feature type="domain" description="CusB-like beta-barrel" evidence="7">
    <location>
        <begin position="421"/>
        <end position="495"/>
    </location>
</feature>
<feature type="transmembrane region" description="Helical" evidence="5">
    <location>
        <begin position="51"/>
        <end position="69"/>
    </location>
</feature>
<name>A0A6H1TUH6_9CYAN</name>
<feature type="coiled-coil region" evidence="3">
    <location>
        <begin position="134"/>
        <end position="369"/>
    </location>
</feature>
<dbReference type="AlphaFoldDB" id="A0A6H1TUH6"/>
<dbReference type="Gene3D" id="1.10.287.470">
    <property type="entry name" value="Helix hairpin bin"/>
    <property type="match status" value="2"/>
</dbReference>